<dbReference type="AlphaFoldDB" id="A0A9D3Y9A9"/>
<dbReference type="Proteomes" id="UP000828390">
    <property type="component" value="Unassembled WGS sequence"/>
</dbReference>
<comment type="caution">
    <text evidence="1">The sequence shown here is derived from an EMBL/GenBank/DDBJ whole genome shotgun (WGS) entry which is preliminary data.</text>
</comment>
<evidence type="ECO:0000313" key="1">
    <source>
        <dbReference type="EMBL" id="KAH3695960.1"/>
    </source>
</evidence>
<sequence length="202" mass="22681">MLKLLGASYFKAEMLDNQFQQLHLALRLSVTEGVQQMFQTYITNKEMQVQNTAETIKSSLEDGKTPVMASLKTSPSTSSVGRTRPDRSTTVFYLRGNHMLKLLGASYFKAEMLDNQFQQLHLALRLSVTEGVQQMFQTYITNKEMQVRTTAETIKSSLEDGRMPAMTTLITSPSTSSGVGTARPDRSTTVWVNMDIKTYRSS</sequence>
<name>A0A9D3Y9A9_DREPO</name>
<organism evidence="1 2">
    <name type="scientific">Dreissena polymorpha</name>
    <name type="common">Zebra mussel</name>
    <name type="synonym">Mytilus polymorpha</name>
    <dbReference type="NCBI Taxonomy" id="45954"/>
    <lineage>
        <taxon>Eukaryota</taxon>
        <taxon>Metazoa</taxon>
        <taxon>Spiralia</taxon>
        <taxon>Lophotrochozoa</taxon>
        <taxon>Mollusca</taxon>
        <taxon>Bivalvia</taxon>
        <taxon>Autobranchia</taxon>
        <taxon>Heteroconchia</taxon>
        <taxon>Euheterodonta</taxon>
        <taxon>Imparidentia</taxon>
        <taxon>Neoheterodontei</taxon>
        <taxon>Myida</taxon>
        <taxon>Dreissenoidea</taxon>
        <taxon>Dreissenidae</taxon>
        <taxon>Dreissena</taxon>
    </lineage>
</organism>
<proteinExistence type="predicted"/>
<keyword evidence="2" id="KW-1185">Reference proteome</keyword>
<gene>
    <name evidence="1" type="ORF">DPMN_083419</name>
</gene>
<reference evidence="1" key="1">
    <citation type="journal article" date="2019" name="bioRxiv">
        <title>The Genome of the Zebra Mussel, Dreissena polymorpha: A Resource for Invasive Species Research.</title>
        <authorList>
            <person name="McCartney M.A."/>
            <person name="Auch B."/>
            <person name="Kono T."/>
            <person name="Mallez S."/>
            <person name="Zhang Y."/>
            <person name="Obille A."/>
            <person name="Becker A."/>
            <person name="Abrahante J.E."/>
            <person name="Garbe J."/>
            <person name="Badalamenti J.P."/>
            <person name="Herman A."/>
            <person name="Mangelson H."/>
            <person name="Liachko I."/>
            <person name="Sullivan S."/>
            <person name="Sone E.D."/>
            <person name="Koren S."/>
            <person name="Silverstein K.A.T."/>
            <person name="Beckman K.B."/>
            <person name="Gohl D.M."/>
        </authorList>
    </citation>
    <scope>NUCLEOTIDE SEQUENCE</scope>
    <source>
        <strain evidence="1">Duluth1</strain>
        <tissue evidence="1">Whole animal</tissue>
    </source>
</reference>
<reference evidence="1" key="2">
    <citation type="submission" date="2020-11" db="EMBL/GenBank/DDBJ databases">
        <authorList>
            <person name="McCartney M.A."/>
            <person name="Auch B."/>
            <person name="Kono T."/>
            <person name="Mallez S."/>
            <person name="Becker A."/>
            <person name="Gohl D.M."/>
            <person name="Silverstein K.A.T."/>
            <person name="Koren S."/>
            <person name="Bechman K.B."/>
            <person name="Herman A."/>
            <person name="Abrahante J.E."/>
            <person name="Garbe J."/>
        </authorList>
    </citation>
    <scope>NUCLEOTIDE SEQUENCE</scope>
    <source>
        <strain evidence="1">Duluth1</strain>
        <tissue evidence="1">Whole animal</tissue>
    </source>
</reference>
<protein>
    <submittedName>
        <fullName evidence="1">Uncharacterized protein</fullName>
    </submittedName>
</protein>
<accession>A0A9D3Y9A9</accession>
<dbReference type="EMBL" id="JAIWYP010000016">
    <property type="protein sequence ID" value="KAH3695960.1"/>
    <property type="molecule type" value="Genomic_DNA"/>
</dbReference>
<evidence type="ECO:0000313" key="2">
    <source>
        <dbReference type="Proteomes" id="UP000828390"/>
    </source>
</evidence>